<organism evidence="5 6">
    <name type="scientific">Paralysiella testudinis</name>
    <dbReference type="NCBI Taxonomy" id="2809020"/>
    <lineage>
        <taxon>Bacteria</taxon>
        <taxon>Pseudomonadati</taxon>
        <taxon>Pseudomonadota</taxon>
        <taxon>Betaproteobacteria</taxon>
        <taxon>Neisseriales</taxon>
        <taxon>Neisseriaceae</taxon>
        <taxon>Paralysiella</taxon>
    </lineage>
</organism>
<dbReference type="Pfam" id="PF02801">
    <property type="entry name" value="Ketoacyl-synt_C"/>
    <property type="match status" value="1"/>
</dbReference>
<dbReference type="SUPFAM" id="SSF53901">
    <property type="entry name" value="Thiolase-like"/>
    <property type="match status" value="2"/>
</dbReference>
<dbReference type="InterPro" id="IPR014030">
    <property type="entry name" value="Ketoacyl_synth_N"/>
</dbReference>
<dbReference type="KEGG" id="ptes:JQU52_04050"/>
<evidence type="ECO:0000256" key="1">
    <source>
        <dbReference type="ARBA" id="ARBA00008467"/>
    </source>
</evidence>
<dbReference type="RefSeq" id="WP_230339858.1">
    <property type="nucleotide sequence ID" value="NZ_CP069798.1"/>
</dbReference>
<dbReference type="Gene3D" id="3.40.47.10">
    <property type="match status" value="2"/>
</dbReference>
<dbReference type="PANTHER" id="PTHR11712:SF320">
    <property type="entry name" value="BETA-KETOACYL SYNTHASE"/>
    <property type="match status" value="1"/>
</dbReference>
<accession>A0A892ZLW2</accession>
<dbReference type="Proteomes" id="UP000653156">
    <property type="component" value="Chromosome"/>
</dbReference>
<dbReference type="AlphaFoldDB" id="A0A892ZLW2"/>
<keyword evidence="6" id="KW-1185">Reference proteome</keyword>
<name>A0A892ZLW2_9NEIS</name>
<dbReference type="PROSITE" id="PS52004">
    <property type="entry name" value="KS3_2"/>
    <property type="match status" value="1"/>
</dbReference>
<dbReference type="GO" id="GO:0004315">
    <property type="term" value="F:3-oxoacyl-[acyl-carrier-protein] synthase activity"/>
    <property type="evidence" value="ECO:0007669"/>
    <property type="project" value="TreeGrafter"/>
</dbReference>
<dbReference type="InterPro" id="IPR000794">
    <property type="entry name" value="Beta-ketoacyl_synthase"/>
</dbReference>
<dbReference type="GO" id="GO:0006633">
    <property type="term" value="P:fatty acid biosynthetic process"/>
    <property type="evidence" value="ECO:0007669"/>
    <property type="project" value="TreeGrafter"/>
</dbReference>
<dbReference type="InterPro" id="IPR014031">
    <property type="entry name" value="Ketoacyl_synth_C"/>
</dbReference>
<dbReference type="EMBL" id="CP069798">
    <property type="protein sequence ID" value="QRQ82574.1"/>
    <property type="molecule type" value="Genomic_DNA"/>
</dbReference>
<protein>
    <submittedName>
        <fullName evidence="5">Beta-ketoacyl synthase</fullName>
    </submittedName>
</protein>
<evidence type="ECO:0000259" key="4">
    <source>
        <dbReference type="PROSITE" id="PS52004"/>
    </source>
</evidence>
<dbReference type="GO" id="GO:0005829">
    <property type="term" value="C:cytosol"/>
    <property type="evidence" value="ECO:0007669"/>
    <property type="project" value="TreeGrafter"/>
</dbReference>
<dbReference type="InterPro" id="IPR016039">
    <property type="entry name" value="Thiolase-like"/>
</dbReference>
<feature type="domain" description="Ketosynthase family 3 (KS3)" evidence="4">
    <location>
        <begin position="1"/>
        <end position="360"/>
    </location>
</feature>
<proteinExistence type="inferred from homology"/>
<dbReference type="Pfam" id="PF00109">
    <property type="entry name" value="ketoacyl-synt"/>
    <property type="match status" value="1"/>
</dbReference>
<reference evidence="5" key="1">
    <citation type="submission" date="2021-02" db="EMBL/GenBank/DDBJ databases">
        <title>Neisseriaceae sp. 26B isolated from the cloaca of a Common Toad-headed Turtle (Mesoclemmys nasuta).</title>
        <authorList>
            <person name="Spergser J."/>
            <person name="Busse H.-J."/>
        </authorList>
    </citation>
    <scope>NUCLEOTIDE SEQUENCE</scope>
    <source>
        <strain evidence="5">26B</strain>
    </source>
</reference>
<evidence type="ECO:0000313" key="6">
    <source>
        <dbReference type="Proteomes" id="UP000653156"/>
    </source>
</evidence>
<dbReference type="InterPro" id="IPR020841">
    <property type="entry name" value="PKS_Beta-ketoAc_synthase_dom"/>
</dbReference>
<evidence type="ECO:0000256" key="2">
    <source>
        <dbReference type="ARBA" id="ARBA00022679"/>
    </source>
</evidence>
<evidence type="ECO:0000313" key="5">
    <source>
        <dbReference type="EMBL" id="QRQ82574.1"/>
    </source>
</evidence>
<dbReference type="PANTHER" id="PTHR11712">
    <property type="entry name" value="POLYKETIDE SYNTHASE-RELATED"/>
    <property type="match status" value="1"/>
</dbReference>
<gene>
    <name evidence="5" type="ORF">JQU52_04050</name>
</gene>
<sequence length="363" mass="37117">MSYVHGHSICCAQGAGAALWPQWASPLPAASVPFAFLGQTAHAAYFRAFSAQRLGLAALADLIEAHLQAAAADAGWSAAQEAEAAVFIGSTAYNMADCEQRYLAGAPDALSYTLHTITAELMKRLGHEHIYSFATSCTSSAHALMHAHRLLQSGLIERALVVGVESFNLLTLVHFHATGLLASACTPFAGEGFVLGEGIACLALAAEAPTAGGLRLCGVAAGSGGGSLTDTDSQRMAAVMQHALAQAGVPAQALKLIKAHAVGSAGSDEAERQALMAVVGQAVPVAWFKPHIGHTLGASGAIETALLHQSLQTGTLPGALAGQPVAGLCTATADMPLPPGHYLAQFAGFGGSHISMVWGWQPC</sequence>
<keyword evidence="2 3" id="KW-0808">Transferase</keyword>
<evidence type="ECO:0000256" key="3">
    <source>
        <dbReference type="RuleBase" id="RU003694"/>
    </source>
</evidence>
<comment type="similarity">
    <text evidence="1 3">Belongs to the thiolase-like superfamily. Beta-ketoacyl-ACP synthases family.</text>
</comment>